<dbReference type="Gene3D" id="2.60.120.10">
    <property type="entry name" value="Jelly Rolls"/>
    <property type="match status" value="1"/>
</dbReference>
<comment type="subcellular location">
    <subcellularLocation>
        <location evidence="1 11">Secreted</location>
        <location evidence="1 11">Extracellular space</location>
        <location evidence="1 11">Apoplast</location>
    </subcellularLocation>
</comment>
<feature type="binding site" evidence="9">
    <location>
        <position position="110"/>
    </location>
    <ligand>
        <name>Mn(2+)</name>
        <dbReference type="ChEBI" id="CHEBI:29035"/>
    </ligand>
</feature>
<organism evidence="13 14">
    <name type="scientific">Canna indica</name>
    <name type="common">Indian-shot</name>
    <dbReference type="NCBI Taxonomy" id="4628"/>
    <lineage>
        <taxon>Eukaryota</taxon>
        <taxon>Viridiplantae</taxon>
        <taxon>Streptophyta</taxon>
        <taxon>Embryophyta</taxon>
        <taxon>Tracheophyta</taxon>
        <taxon>Spermatophyta</taxon>
        <taxon>Magnoliopsida</taxon>
        <taxon>Liliopsida</taxon>
        <taxon>Zingiberales</taxon>
        <taxon>Cannaceae</taxon>
        <taxon>Canna</taxon>
    </lineage>
</organism>
<evidence type="ECO:0000256" key="7">
    <source>
        <dbReference type="ARBA" id="ARBA00023211"/>
    </source>
</evidence>
<keyword evidence="5 8" id="KW-0479">Metal-binding</keyword>
<evidence type="ECO:0000256" key="3">
    <source>
        <dbReference type="ARBA" id="ARBA00022523"/>
    </source>
</evidence>
<dbReference type="PROSITE" id="PS00725">
    <property type="entry name" value="GERMIN"/>
    <property type="match status" value="1"/>
</dbReference>
<reference evidence="13 14" key="1">
    <citation type="submission" date="2023-10" db="EMBL/GenBank/DDBJ databases">
        <title>Chromosome-scale genome assembly provides insights into flower coloration mechanisms of Canna indica.</title>
        <authorList>
            <person name="Li C."/>
        </authorList>
    </citation>
    <scope>NUCLEOTIDE SEQUENCE [LARGE SCALE GENOMIC DNA]</scope>
    <source>
        <tissue evidence="13">Flower</tissue>
    </source>
</reference>
<dbReference type="InterPro" id="IPR006045">
    <property type="entry name" value="Cupin_1"/>
</dbReference>
<evidence type="ECO:0000313" key="14">
    <source>
        <dbReference type="Proteomes" id="UP001327560"/>
    </source>
</evidence>
<evidence type="ECO:0000313" key="13">
    <source>
        <dbReference type="EMBL" id="WOL12252.1"/>
    </source>
</evidence>
<evidence type="ECO:0000256" key="1">
    <source>
        <dbReference type="ARBA" id="ARBA00004271"/>
    </source>
</evidence>
<evidence type="ECO:0000259" key="12">
    <source>
        <dbReference type="SMART" id="SM00835"/>
    </source>
</evidence>
<dbReference type="FunFam" id="2.60.120.10:FF:000005">
    <property type="entry name" value="Germin-like protein subfamily 1 member 8"/>
    <property type="match status" value="1"/>
</dbReference>
<dbReference type="InterPro" id="IPR019780">
    <property type="entry name" value="Germin_Mn-BS"/>
</dbReference>
<evidence type="ECO:0000256" key="5">
    <source>
        <dbReference type="ARBA" id="ARBA00022723"/>
    </source>
</evidence>
<feature type="binding site" evidence="9">
    <location>
        <position position="161"/>
    </location>
    <ligand>
        <name>Mn(2+)</name>
        <dbReference type="ChEBI" id="CHEBI:29035"/>
    </ligand>
</feature>
<evidence type="ECO:0000256" key="11">
    <source>
        <dbReference type="RuleBase" id="RU366015"/>
    </source>
</evidence>
<keyword evidence="4 11" id="KW-0964">Secreted</keyword>
<keyword evidence="14" id="KW-1185">Reference proteome</keyword>
<dbReference type="GO" id="GO:0030145">
    <property type="term" value="F:manganese ion binding"/>
    <property type="evidence" value="ECO:0007669"/>
    <property type="project" value="UniProtKB-UniRule"/>
</dbReference>
<dbReference type="InterPro" id="IPR011051">
    <property type="entry name" value="RmlC_Cupin_sf"/>
</dbReference>
<feature type="chain" id="PRO_5042664360" description="Germin-like protein" evidence="11">
    <location>
        <begin position="24"/>
        <end position="227"/>
    </location>
</feature>
<keyword evidence="7 8" id="KW-0464">Manganese</keyword>
<feature type="binding site" evidence="8">
    <location>
        <position position="117"/>
    </location>
    <ligand>
        <name>oxalate</name>
        <dbReference type="ChEBI" id="CHEBI:30623"/>
    </ligand>
</feature>
<evidence type="ECO:0000256" key="2">
    <source>
        <dbReference type="ARBA" id="ARBA00007456"/>
    </source>
</evidence>
<feature type="binding site" evidence="9">
    <location>
        <position position="112"/>
    </location>
    <ligand>
        <name>Mn(2+)</name>
        <dbReference type="ChEBI" id="CHEBI:29035"/>
    </ligand>
</feature>
<accession>A0AAQ3KNR1</accession>
<dbReference type="SMART" id="SM00835">
    <property type="entry name" value="Cupin_1"/>
    <property type="match status" value="1"/>
</dbReference>
<dbReference type="AlphaFoldDB" id="A0AAQ3KNR1"/>
<evidence type="ECO:0000256" key="6">
    <source>
        <dbReference type="ARBA" id="ARBA00023157"/>
    </source>
</evidence>
<comment type="similarity">
    <text evidence="2 11">Belongs to the germin family.</text>
</comment>
<keyword evidence="6 10" id="KW-1015">Disulfide bond</keyword>
<gene>
    <name evidence="13" type="ORF">Cni_G21018</name>
</gene>
<feature type="signal peptide" evidence="11">
    <location>
        <begin position="1"/>
        <end position="23"/>
    </location>
</feature>
<dbReference type="PANTHER" id="PTHR31238">
    <property type="entry name" value="GERMIN-LIKE PROTEIN SUBFAMILY 3 MEMBER 3"/>
    <property type="match status" value="1"/>
</dbReference>
<dbReference type="Pfam" id="PF00190">
    <property type="entry name" value="Cupin_1"/>
    <property type="match status" value="1"/>
</dbReference>
<dbReference type="GO" id="GO:0048046">
    <property type="term" value="C:apoplast"/>
    <property type="evidence" value="ECO:0007669"/>
    <property type="project" value="UniProtKB-SubCell"/>
</dbReference>
<dbReference type="Proteomes" id="UP001327560">
    <property type="component" value="Chromosome 6"/>
</dbReference>
<feature type="binding site" evidence="9">
    <location>
        <position position="117"/>
    </location>
    <ligand>
        <name>Mn(2+)</name>
        <dbReference type="ChEBI" id="CHEBI:29035"/>
    </ligand>
</feature>
<dbReference type="SUPFAM" id="SSF51182">
    <property type="entry name" value="RmlC-like cupins"/>
    <property type="match status" value="1"/>
</dbReference>
<evidence type="ECO:0000256" key="10">
    <source>
        <dbReference type="PIRSR" id="PIRSR601929-3"/>
    </source>
</evidence>
<proteinExistence type="inferred from homology"/>
<name>A0AAQ3KNR1_9LILI</name>
<dbReference type="PRINTS" id="PR00325">
    <property type="entry name" value="GERMIN"/>
</dbReference>
<dbReference type="EMBL" id="CP136895">
    <property type="protein sequence ID" value="WOL12252.1"/>
    <property type="molecule type" value="Genomic_DNA"/>
</dbReference>
<evidence type="ECO:0000256" key="9">
    <source>
        <dbReference type="PIRSR" id="PIRSR601929-2"/>
    </source>
</evidence>
<feature type="domain" description="Cupin type-1" evidence="12">
    <location>
        <begin position="62"/>
        <end position="215"/>
    </location>
</feature>
<feature type="binding site" evidence="8">
    <location>
        <position position="112"/>
    </location>
    <ligand>
        <name>oxalate</name>
        <dbReference type="ChEBI" id="CHEBI:30623"/>
    </ligand>
</feature>
<keyword evidence="11" id="KW-0732">Signal</keyword>
<dbReference type="InterPro" id="IPR001929">
    <property type="entry name" value="Germin"/>
</dbReference>
<feature type="disulfide bond" evidence="10">
    <location>
        <begin position="33"/>
        <end position="48"/>
    </location>
</feature>
<evidence type="ECO:0000256" key="4">
    <source>
        <dbReference type="ARBA" id="ARBA00022525"/>
    </source>
</evidence>
<evidence type="ECO:0000256" key="8">
    <source>
        <dbReference type="PIRSR" id="PIRSR601929-1"/>
    </source>
</evidence>
<sequence length="227" mass="24329">MAAAKIILIAALIAFMAASHGLAADPGPLQDYCVADYNSTVFVNGYACKDRGLVTADDFFFSGLDKRASTANRLGSNITIVDATKIPGVNSLGVSMSRIDYAPYGLNPPHAHPRSSEILHVVEGELYAGFVSANTEDGSNLLFAKKLRKGDVFVFPRGLIHFQFNCGGSRAVAFAAFDSQKPGLVTIANAMFGAHPAVDDEVLVKAFQLNEATVDWLQKQNWLDVST</sequence>
<protein>
    <recommendedName>
        <fullName evidence="11">Germin-like protein</fullName>
    </recommendedName>
</protein>
<dbReference type="InterPro" id="IPR014710">
    <property type="entry name" value="RmlC-like_jellyroll"/>
</dbReference>
<feature type="binding site" evidence="8">
    <location>
        <position position="107"/>
    </location>
    <ligand>
        <name>oxalate</name>
        <dbReference type="ChEBI" id="CHEBI:30623"/>
    </ligand>
</feature>
<keyword evidence="3 11" id="KW-0052">Apoplast</keyword>
<dbReference type="CDD" id="cd02241">
    <property type="entry name" value="cupin_OxOx"/>
    <property type="match status" value="1"/>
</dbReference>